<evidence type="ECO:0000259" key="9">
    <source>
        <dbReference type="Pfam" id="PF00924"/>
    </source>
</evidence>
<feature type="transmembrane region" description="Helical" evidence="8">
    <location>
        <begin position="440"/>
        <end position="458"/>
    </location>
</feature>
<evidence type="ECO:0000256" key="6">
    <source>
        <dbReference type="ARBA" id="ARBA00023136"/>
    </source>
</evidence>
<sequence length="811" mass="88092">MGLQSVKTFLAAFSILVLMAWATVPGSDILLPGVAMAQDGPFADDDAVSKASATLDVAQKQLDTINAELADHTSSDRDLMAEKSKVDDVLATLLGMKSQISPRLDEVTARLADLGAPPKEGAPVEALEVSTQRGKLTAQKASIVNILARIDDTTKVANDVSSRISTARRDLFTKELFAHADVSLDAMSIAVSSIGPEVSRFVDTMSNWLSFVVRLKLVSLASALVLSLIMMLGLRTILHRIFGPVVARGKQEQNPSYMSRFSLAFWSTILPSLAFSFFLASSFFFLDMFNVLRPDIRHMVGAFFGFCGFVFFSTRLALAVFNPVSPKWRLLHITDRGGYQLAAAFISMSVLNSLDFVLAAISQVQSWPIEMTVLKGLVLAILVGAILLGVSFIKPMLPKNGEDDTNGRPWSVITASLMRIIGAVIIVLGLFGYVGLARFIATQIVLTGGLICTMYIGIRSGRAVSERDRFAETMVGRYFQRRFSIGPVALDQMGIVAGLLIYCIAVVLGLPLIMLSWGFQLPDIRLWVYNLFTEIKIGSISISVVGIMGGALLFAIGIVVTRWFEKWLDGTIMVRAHVDTGVRNSIKTVVGYVGAVLAAVIGLSAAGINLSNLALVAGALSVGIGFGLQNIVSNFVSGLILLVERPFKVGDWVLTGTTEGFVRRINVRATEIETFQRQTIIVPNSELINAAVGNWTHRNTLGRVDVPIGVSYNSDPQKVMDVLKEVAMAQEGVLRNPEPFVVFLSFGASSLDFQLSFFIGDVLNGLAIKNGVRVKLYHRFREEGIEIPYPHQDLKVVLERQSPKGPGQPAV</sequence>
<dbReference type="InterPro" id="IPR023408">
    <property type="entry name" value="MscS_beta-dom_sf"/>
</dbReference>
<feature type="transmembrane region" description="Helical" evidence="8">
    <location>
        <begin position="373"/>
        <end position="393"/>
    </location>
</feature>
<dbReference type="SUPFAM" id="SSF82861">
    <property type="entry name" value="Mechanosensitive channel protein MscS (YggB), transmembrane region"/>
    <property type="match status" value="1"/>
</dbReference>
<gene>
    <name evidence="11" type="ORF">E6C51_02490</name>
</gene>
<dbReference type="InterPro" id="IPR006686">
    <property type="entry name" value="MscS_channel_CS"/>
</dbReference>
<comment type="caution">
    <text evidence="11">The sequence shown here is derived from an EMBL/GenBank/DDBJ whole genome shotgun (WGS) entry which is preliminary data.</text>
</comment>
<feature type="domain" description="Mechanosensitive ion channel MscS" evidence="9">
    <location>
        <begin position="630"/>
        <end position="697"/>
    </location>
</feature>
<dbReference type="InterPro" id="IPR011066">
    <property type="entry name" value="MscS_channel_C_sf"/>
</dbReference>
<dbReference type="Gene3D" id="1.10.287.1260">
    <property type="match status" value="1"/>
</dbReference>
<dbReference type="PANTHER" id="PTHR30347:SF1">
    <property type="entry name" value="MECHANOSENSITIVE CHANNEL MSCK"/>
    <property type="match status" value="1"/>
</dbReference>
<dbReference type="GO" id="GO:0005886">
    <property type="term" value="C:plasma membrane"/>
    <property type="evidence" value="ECO:0007669"/>
    <property type="project" value="UniProtKB-SubCell"/>
</dbReference>
<keyword evidence="5 8" id="KW-1133">Transmembrane helix</keyword>
<name>A0A4S4A601_9HYPH</name>
<feature type="transmembrane region" description="Helical" evidence="8">
    <location>
        <begin position="413"/>
        <end position="434"/>
    </location>
</feature>
<feature type="coiled-coil region" evidence="7">
    <location>
        <begin position="48"/>
        <end position="75"/>
    </location>
</feature>
<feature type="transmembrane region" description="Helical" evidence="8">
    <location>
        <begin position="585"/>
        <end position="608"/>
    </location>
</feature>
<dbReference type="Proteomes" id="UP000310754">
    <property type="component" value="Unassembled WGS sequence"/>
</dbReference>
<evidence type="ECO:0000256" key="7">
    <source>
        <dbReference type="SAM" id="Coils"/>
    </source>
</evidence>
<evidence type="ECO:0000313" key="12">
    <source>
        <dbReference type="Proteomes" id="UP000310754"/>
    </source>
</evidence>
<accession>A0A4S4A601</accession>
<evidence type="ECO:0000256" key="8">
    <source>
        <dbReference type="SAM" id="Phobius"/>
    </source>
</evidence>
<proteinExistence type="inferred from homology"/>
<dbReference type="InterPro" id="IPR011014">
    <property type="entry name" value="MscS_channel_TM-2"/>
</dbReference>
<dbReference type="Gene3D" id="3.30.70.100">
    <property type="match status" value="1"/>
</dbReference>
<dbReference type="InterPro" id="IPR049278">
    <property type="entry name" value="MS_channel_C"/>
</dbReference>
<comment type="subcellular location">
    <subcellularLocation>
        <location evidence="1">Cell membrane</location>
        <topology evidence="1">Multi-pass membrane protein</topology>
    </subcellularLocation>
</comment>
<keyword evidence="4 8" id="KW-0812">Transmembrane</keyword>
<dbReference type="Gene3D" id="2.30.30.60">
    <property type="match status" value="1"/>
</dbReference>
<keyword evidence="3" id="KW-1003">Cell membrane</keyword>
<evidence type="ECO:0000259" key="10">
    <source>
        <dbReference type="Pfam" id="PF21082"/>
    </source>
</evidence>
<keyword evidence="7" id="KW-0175">Coiled coil</keyword>
<feature type="transmembrane region" description="Helical" evidence="8">
    <location>
        <begin position="341"/>
        <end position="361"/>
    </location>
</feature>
<keyword evidence="6 8" id="KW-0472">Membrane</keyword>
<feature type="transmembrane region" description="Helical" evidence="8">
    <location>
        <begin position="539"/>
        <end position="564"/>
    </location>
</feature>
<evidence type="ECO:0000256" key="3">
    <source>
        <dbReference type="ARBA" id="ARBA00022475"/>
    </source>
</evidence>
<comment type="similarity">
    <text evidence="2">Belongs to the MscS (TC 1.A.23) family.</text>
</comment>
<dbReference type="InterPro" id="IPR052702">
    <property type="entry name" value="MscS-like_channel"/>
</dbReference>
<evidence type="ECO:0000313" key="11">
    <source>
        <dbReference type="EMBL" id="THF53990.1"/>
    </source>
</evidence>
<dbReference type="PROSITE" id="PS01246">
    <property type="entry name" value="UPF0003"/>
    <property type="match status" value="1"/>
</dbReference>
<dbReference type="RefSeq" id="WP_190234912.1">
    <property type="nucleotide sequence ID" value="NZ_SSOA01000001.1"/>
</dbReference>
<reference evidence="11 12" key="1">
    <citation type="submission" date="2019-04" db="EMBL/GenBank/DDBJ databases">
        <title>Rhizobium terrae sp. nov., isolated from a paddy soil.</title>
        <authorList>
            <person name="Lin S.-Y."/>
            <person name="Hameed A."/>
            <person name="Huang H.-I."/>
            <person name="Young C.-C."/>
        </authorList>
    </citation>
    <scope>NUCLEOTIDE SEQUENCE [LARGE SCALE GENOMIC DNA]</scope>
    <source>
        <strain evidence="11 12">CC-HIH110</strain>
    </source>
</reference>
<dbReference type="InterPro" id="IPR006685">
    <property type="entry name" value="MscS_channel_2nd"/>
</dbReference>
<dbReference type="Pfam" id="PF00924">
    <property type="entry name" value="MS_channel_2nd"/>
    <property type="match status" value="1"/>
</dbReference>
<dbReference type="Pfam" id="PF21082">
    <property type="entry name" value="MS_channel_3rd"/>
    <property type="match status" value="1"/>
</dbReference>
<dbReference type="EMBL" id="SSOA01000001">
    <property type="protein sequence ID" value="THF53990.1"/>
    <property type="molecule type" value="Genomic_DNA"/>
</dbReference>
<feature type="transmembrane region" description="Helical" evidence="8">
    <location>
        <begin position="298"/>
        <end position="321"/>
    </location>
</feature>
<dbReference type="SUPFAM" id="SSF82689">
    <property type="entry name" value="Mechanosensitive channel protein MscS (YggB), C-terminal domain"/>
    <property type="match status" value="1"/>
</dbReference>
<dbReference type="GO" id="GO:0008381">
    <property type="term" value="F:mechanosensitive monoatomic ion channel activity"/>
    <property type="evidence" value="ECO:0007669"/>
    <property type="project" value="UniProtKB-ARBA"/>
</dbReference>
<feature type="transmembrane region" description="Helical" evidence="8">
    <location>
        <begin position="217"/>
        <end position="242"/>
    </location>
</feature>
<evidence type="ECO:0000256" key="2">
    <source>
        <dbReference type="ARBA" id="ARBA00008017"/>
    </source>
</evidence>
<dbReference type="SUPFAM" id="SSF50182">
    <property type="entry name" value="Sm-like ribonucleoproteins"/>
    <property type="match status" value="1"/>
</dbReference>
<dbReference type="AlphaFoldDB" id="A0A4S4A601"/>
<keyword evidence="12" id="KW-1185">Reference proteome</keyword>
<evidence type="ECO:0000256" key="5">
    <source>
        <dbReference type="ARBA" id="ARBA00022989"/>
    </source>
</evidence>
<evidence type="ECO:0000256" key="4">
    <source>
        <dbReference type="ARBA" id="ARBA00022692"/>
    </source>
</evidence>
<dbReference type="PANTHER" id="PTHR30347">
    <property type="entry name" value="POTASSIUM CHANNEL RELATED"/>
    <property type="match status" value="1"/>
</dbReference>
<dbReference type="InterPro" id="IPR010920">
    <property type="entry name" value="LSM_dom_sf"/>
</dbReference>
<evidence type="ECO:0000256" key="1">
    <source>
        <dbReference type="ARBA" id="ARBA00004651"/>
    </source>
</evidence>
<feature type="transmembrane region" description="Helical" evidence="8">
    <location>
        <begin position="263"/>
        <end position="286"/>
    </location>
</feature>
<organism evidence="11 12">
    <name type="scientific">Allorhizobium terrae</name>
    <dbReference type="NCBI Taxonomy" id="1848972"/>
    <lineage>
        <taxon>Bacteria</taxon>
        <taxon>Pseudomonadati</taxon>
        <taxon>Pseudomonadota</taxon>
        <taxon>Alphaproteobacteria</taxon>
        <taxon>Hyphomicrobiales</taxon>
        <taxon>Rhizobiaceae</taxon>
        <taxon>Rhizobium/Agrobacterium group</taxon>
        <taxon>Allorhizobium</taxon>
    </lineage>
</organism>
<feature type="transmembrane region" description="Helical" evidence="8">
    <location>
        <begin position="499"/>
        <end position="519"/>
    </location>
</feature>
<feature type="domain" description="Mechanosensitive ion channel MscS C-terminal" evidence="10">
    <location>
        <begin position="704"/>
        <end position="787"/>
    </location>
</feature>
<feature type="transmembrane region" description="Helical" evidence="8">
    <location>
        <begin position="614"/>
        <end position="643"/>
    </location>
</feature>
<protein>
    <submittedName>
        <fullName evidence="11">Mechanosensitive ion channel family protein</fullName>
    </submittedName>
</protein>